<dbReference type="Proteomes" id="UP000248146">
    <property type="component" value="Unassembled WGS sequence"/>
</dbReference>
<organism evidence="3 4">
    <name type="scientific">Aquipseudomonas alcaligenes</name>
    <name type="common">Pseudomonas alcaligenes</name>
    <dbReference type="NCBI Taxonomy" id="43263"/>
    <lineage>
        <taxon>Bacteria</taxon>
        <taxon>Pseudomonadati</taxon>
        <taxon>Pseudomonadota</taxon>
        <taxon>Gammaproteobacteria</taxon>
        <taxon>Pseudomonadales</taxon>
        <taxon>Pseudomonadaceae</taxon>
        <taxon>Aquipseudomonas</taxon>
    </lineage>
</organism>
<dbReference type="RefSeq" id="WP_110682945.1">
    <property type="nucleotide sequence ID" value="NZ_QJRX01000006.1"/>
</dbReference>
<protein>
    <recommendedName>
        <fullName evidence="2">SH3b domain-containing protein</fullName>
    </recommendedName>
</protein>
<dbReference type="EMBL" id="QJRX01000006">
    <property type="protein sequence ID" value="PYC23599.1"/>
    <property type="molecule type" value="Genomic_DNA"/>
</dbReference>
<dbReference type="Gene3D" id="2.30.30.40">
    <property type="entry name" value="SH3 Domains"/>
    <property type="match status" value="1"/>
</dbReference>
<keyword evidence="1" id="KW-0732">Signal</keyword>
<gene>
    <name evidence="3" type="ORF">DMO17_13210</name>
</gene>
<dbReference type="AlphaFoldDB" id="A0A2V4KTJ7"/>
<reference evidence="3 4" key="1">
    <citation type="submission" date="2018-06" db="EMBL/GenBank/DDBJ databases">
        <title>Pseudomonas diversity within urban Lake Michigan freshwaters.</title>
        <authorList>
            <person name="Batrich M."/>
            <person name="Hatzopoulos T."/>
            <person name="Putonti C."/>
        </authorList>
    </citation>
    <scope>NUCLEOTIDE SEQUENCE [LARGE SCALE GENOMIC DNA]</scope>
    <source>
        <strain evidence="3 4">MB-090714</strain>
    </source>
</reference>
<dbReference type="Pfam" id="PF08239">
    <property type="entry name" value="SH3_3"/>
    <property type="match status" value="1"/>
</dbReference>
<evidence type="ECO:0000259" key="2">
    <source>
        <dbReference type="Pfam" id="PF08239"/>
    </source>
</evidence>
<feature type="signal peptide" evidence="1">
    <location>
        <begin position="1"/>
        <end position="23"/>
    </location>
</feature>
<feature type="domain" description="SH3b" evidence="2">
    <location>
        <begin position="34"/>
        <end position="79"/>
    </location>
</feature>
<sequence>MRSTLCAALLILAGWLGSAVALAEVRGAVTVEATALRESPAAAAAVLQQLPAQSRLAILKRQGGWYQVQTAAGQQGWVALLAVRFDKAAGARGGSIGALLEGSTAVEPASGVATGVRGISDDQVGGGGGSGSLSLQQLDRYAVTPGSARAFAQQGGLRSQTIAYPQ</sequence>
<dbReference type="InterPro" id="IPR003646">
    <property type="entry name" value="SH3-like_bac-type"/>
</dbReference>
<proteinExistence type="predicted"/>
<name>A0A2V4KTJ7_AQUAC</name>
<feature type="chain" id="PRO_5016058564" description="SH3b domain-containing protein" evidence="1">
    <location>
        <begin position="24"/>
        <end position="166"/>
    </location>
</feature>
<evidence type="ECO:0000256" key="1">
    <source>
        <dbReference type="SAM" id="SignalP"/>
    </source>
</evidence>
<comment type="caution">
    <text evidence="3">The sequence shown here is derived from an EMBL/GenBank/DDBJ whole genome shotgun (WGS) entry which is preliminary data.</text>
</comment>
<evidence type="ECO:0000313" key="3">
    <source>
        <dbReference type="EMBL" id="PYC23599.1"/>
    </source>
</evidence>
<evidence type="ECO:0000313" key="4">
    <source>
        <dbReference type="Proteomes" id="UP000248146"/>
    </source>
</evidence>
<dbReference type="OrthoDB" id="6198961at2"/>
<accession>A0A2V4KTJ7</accession>